<proteinExistence type="predicted"/>
<organism evidence="2 3">
    <name type="scientific">Hymenobacter polaris</name>
    <dbReference type="NCBI Taxonomy" id="2682546"/>
    <lineage>
        <taxon>Bacteria</taxon>
        <taxon>Pseudomonadati</taxon>
        <taxon>Bacteroidota</taxon>
        <taxon>Cytophagia</taxon>
        <taxon>Cytophagales</taxon>
        <taxon>Hymenobacteraceae</taxon>
        <taxon>Hymenobacter</taxon>
    </lineage>
</organism>
<sequence length="106" mass="11813">MRADWIDTTHPVHLHEQPIRGCTHATAAHVHDVRPGTQGCAECLATGSWWVHLRVCMECGHVGCCDSSPNQHATKHFHATQHPIVRSLEPGETWGWCYADEVQLGN</sequence>
<dbReference type="GO" id="GO:0008270">
    <property type="term" value="F:zinc ion binding"/>
    <property type="evidence" value="ECO:0007669"/>
    <property type="project" value="InterPro"/>
</dbReference>
<dbReference type="Proteomes" id="UP000559626">
    <property type="component" value="Unassembled WGS sequence"/>
</dbReference>
<evidence type="ECO:0000313" key="2">
    <source>
        <dbReference type="EMBL" id="NML65878.1"/>
    </source>
</evidence>
<accession>A0A7Y0FMH3</accession>
<dbReference type="SUPFAM" id="SSF57850">
    <property type="entry name" value="RING/U-box"/>
    <property type="match status" value="1"/>
</dbReference>
<dbReference type="Pfam" id="PF02148">
    <property type="entry name" value="zf-UBP"/>
    <property type="match status" value="1"/>
</dbReference>
<keyword evidence="3" id="KW-1185">Reference proteome</keyword>
<feature type="domain" description="UBP-type" evidence="1">
    <location>
        <begin position="20"/>
        <end position="106"/>
    </location>
</feature>
<comment type="caution">
    <text evidence="2">The sequence shown here is derived from an EMBL/GenBank/DDBJ whole genome shotgun (WGS) entry which is preliminary data.</text>
</comment>
<evidence type="ECO:0000259" key="1">
    <source>
        <dbReference type="PROSITE" id="PS50271"/>
    </source>
</evidence>
<dbReference type="EMBL" id="JABBGH010000002">
    <property type="protein sequence ID" value="NML65878.1"/>
    <property type="molecule type" value="Genomic_DNA"/>
</dbReference>
<name>A0A7Y0FMH3_9BACT</name>
<dbReference type="InterPro" id="IPR001607">
    <property type="entry name" value="Znf_UBP"/>
</dbReference>
<dbReference type="Gene3D" id="3.30.40.10">
    <property type="entry name" value="Zinc/RING finger domain, C3HC4 (zinc finger)"/>
    <property type="match status" value="1"/>
</dbReference>
<dbReference type="InterPro" id="IPR013083">
    <property type="entry name" value="Znf_RING/FYVE/PHD"/>
</dbReference>
<dbReference type="RefSeq" id="WP_169531480.1">
    <property type="nucleotide sequence ID" value="NZ_JABBGH010000002.1"/>
</dbReference>
<dbReference type="PROSITE" id="PS50271">
    <property type="entry name" value="ZF_UBP"/>
    <property type="match status" value="1"/>
</dbReference>
<dbReference type="SMART" id="SM00290">
    <property type="entry name" value="ZnF_UBP"/>
    <property type="match status" value="1"/>
</dbReference>
<reference evidence="2 3" key="1">
    <citation type="submission" date="2020-04" db="EMBL/GenBank/DDBJ databases">
        <title>Hymenobacter polaris sp. nov., isolated from Arctic soil.</title>
        <authorList>
            <person name="Dahal R.H."/>
        </authorList>
    </citation>
    <scope>NUCLEOTIDE SEQUENCE [LARGE SCALE GENOMIC DNA]</scope>
    <source>
        <strain evidence="2 3">RP-2-7</strain>
    </source>
</reference>
<evidence type="ECO:0000313" key="3">
    <source>
        <dbReference type="Proteomes" id="UP000559626"/>
    </source>
</evidence>
<gene>
    <name evidence="2" type="ORF">HHL22_11745</name>
</gene>
<dbReference type="AlphaFoldDB" id="A0A7Y0FMH3"/>
<protein>
    <submittedName>
        <fullName evidence="2">UBP-type zinc finger domain-containing protein</fullName>
    </submittedName>
</protein>